<keyword evidence="2" id="KW-0560">Oxidoreductase</keyword>
<comment type="caution">
    <text evidence="3">The sequence shown here is derived from an EMBL/GenBank/DDBJ whole genome shotgun (WGS) entry which is preliminary data.</text>
</comment>
<gene>
    <name evidence="3" type="ORF">E6H03_09605</name>
</gene>
<feature type="non-terminal residue" evidence="3">
    <location>
        <position position="85"/>
    </location>
</feature>
<dbReference type="Proteomes" id="UP000318093">
    <property type="component" value="Unassembled WGS sequence"/>
</dbReference>
<accession>A0A537J8W5</accession>
<sequence length="85" mass="8618">MGIMEFTGRVVLITGAGGRLGGPCALAFAREGARLVLTDTNEASLRAAAAAVREIAPAAAVRADVSLRDDVERVVAEGARSVGPV</sequence>
<dbReference type="PANTHER" id="PTHR24322">
    <property type="entry name" value="PKSB"/>
    <property type="match status" value="1"/>
</dbReference>
<evidence type="ECO:0000256" key="1">
    <source>
        <dbReference type="ARBA" id="ARBA00006484"/>
    </source>
</evidence>
<organism evidence="3 4">
    <name type="scientific">Candidatus Segetimicrobium genomatis</name>
    <dbReference type="NCBI Taxonomy" id="2569760"/>
    <lineage>
        <taxon>Bacteria</taxon>
        <taxon>Bacillati</taxon>
        <taxon>Candidatus Sysuimicrobiota</taxon>
        <taxon>Candidatus Sysuimicrobiia</taxon>
        <taxon>Candidatus Sysuimicrobiales</taxon>
        <taxon>Candidatus Segetimicrobiaceae</taxon>
        <taxon>Candidatus Segetimicrobium</taxon>
    </lineage>
</organism>
<dbReference type="InterPro" id="IPR036291">
    <property type="entry name" value="NAD(P)-bd_dom_sf"/>
</dbReference>
<dbReference type="EMBL" id="VBAN01000301">
    <property type="protein sequence ID" value="TMI79792.1"/>
    <property type="molecule type" value="Genomic_DNA"/>
</dbReference>
<evidence type="ECO:0000256" key="2">
    <source>
        <dbReference type="ARBA" id="ARBA00023002"/>
    </source>
</evidence>
<name>A0A537J8W5_9BACT</name>
<reference evidence="3 4" key="1">
    <citation type="journal article" date="2019" name="Nat. Microbiol.">
        <title>Mediterranean grassland soil C-N compound turnover is dependent on rainfall and depth, and is mediated by genomically divergent microorganisms.</title>
        <authorList>
            <person name="Diamond S."/>
            <person name="Andeer P.F."/>
            <person name="Li Z."/>
            <person name="Crits-Christoph A."/>
            <person name="Burstein D."/>
            <person name="Anantharaman K."/>
            <person name="Lane K.R."/>
            <person name="Thomas B.C."/>
            <person name="Pan C."/>
            <person name="Northen T.R."/>
            <person name="Banfield J.F."/>
        </authorList>
    </citation>
    <scope>NUCLEOTIDE SEQUENCE [LARGE SCALE GENOMIC DNA]</scope>
    <source>
        <strain evidence="3">NP_6</strain>
    </source>
</reference>
<dbReference type="AlphaFoldDB" id="A0A537J8W5"/>
<evidence type="ECO:0000313" key="3">
    <source>
        <dbReference type="EMBL" id="TMI79792.1"/>
    </source>
</evidence>
<comment type="similarity">
    <text evidence="1">Belongs to the short-chain dehydrogenases/reductases (SDR) family.</text>
</comment>
<dbReference type="GO" id="GO:0016616">
    <property type="term" value="F:oxidoreductase activity, acting on the CH-OH group of donors, NAD or NADP as acceptor"/>
    <property type="evidence" value="ECO:0007669"/>
    <property type="project" value="TreeGrafter"/>
</dbReference>
<protein>
    <submittedName>
        <fullName evidence="3">SDR family NAD(P)-dependent oxidoreductase</fullName>
    </submittedName>
</protein>
<dbReference type="Pfam" id="PF00106">
    <property type="entry name" value="adh_short"/>
    <property type="match status" value="1"/>
</dbReference>
<dbReference type="InterPro" id="IPR002347">
    <property type="entry name" value="SDR_fam"/>
</dbReference>
<dbReference type="CDD" id="cd05233">
    <property type="entry name" value="SDR_c"/>
    <property type="match status" value="1"/>
</dbReference>
<dbReference type="PANTHER" id="PTHR24322:SF736">
    <property type="entry name" value="RETINOL DEHYDROGENASE 10"/>
    <property type="match status" value="1"/>
</dbReference>
<dbReference type="SUPFAM" id="SSF51735">
    <property type="entry name" value="NAD(P)-binding Rossmann-fold domains"/>
    <property type="match status" value="1"/>
</dbReference>
<evidence type="ECO:0000313" key="4">
    <source>
        <dbReference type="Proteomes" id="UP000318093"/>
    </source>
</evidence>
<dbReference type="Gene3D" id="3.40.50.720">
    <property type="entry name" value="NAD(P)-binding Rossmann-like Domain"/>
    <property type="match status" value="1"/>
</dbReference>
<proteinExistence type="inferred from homology"/>